<sequence>MTECFSIFLFNLFSSSCGKAQDCEMAIDSEPDIYIHEVEDFYPDIIETIKTFPQESLNNEFNVRTNQKINLNDYPNKISQYEGIFKVYLSKPSEKKDYVEYCFTDNEGYILQPGIKRKYLD</sequence>
<name>M1PXX7_9VIRU</name>
<protein>
    <submittedName>
        <fullName evidence="1">Uncharacterized protein</fullName>
    </submittedName>
</protein>
<dbReference type="EMBL" id="KC008572">
    <property type="protein sequence ID" value="AGF85637.1"/>
    <property type="molecule type" value="Genomic_DNA"/>
</dbReference>
<dbReference type="Proteomes" id="UP000241071">
    <property type="component" value="Segment"/>
</dbReference>
<accession>M1PXX7</accession>
<keyword evidence="2" id="KW-1185">Reference proteome</keyword>
<reference evidence="1 2" key="1">
    <citation type="submission" date="2012-10" db="EMBL/GenBank/DDBJ databases">
        <title>Complete genome sequence of Moumouvirus goulette.</title>
        <authorList>
            <person name="Fournous G."/>
            <person name="Bougalmi M."/>
            <person name="Colson P."/>
        </authorList>
    </citation>
    <scope>NUCLEOTIDE SEQUENCE [LARGE SCALE GENOMIC DNA]</scope>
</reference>
<evidence type="ECO:0000313" key="2">
    <source>
        <dbReference type="Proteomes" id="UP000241071"/>
    </source>
</evidence>
<evidence type="ECO:0000313" key="1">
    <source>
        <dbReference type="EMBL" id="AGF85637.1"/>
    </source>
</evidence>
<proteinExistence type="predicted"/>
<organism evidence="1 2">
    <name type="scientific">Moumouvirus goulette</name>
    <dbReference type="NCBI Taxonomy" id="1247379"/>
    <lineage>
        <taxon>Viruses</taxon>
        <taxon>Varidnaviria</taxon>
        <taxon>Bamfordvirae</taxon>
        <taxon>Nucleocytoviricota</taxon>
        <taxon>Megaviricetes</taxon>
        <taxon>Imitervirales</taxon>
        <taxon>Mimiviridae</taxon>
        <taxon>Megamimivirinae</taxon>
        <taxon>Moumouvirus</taxon>
        <taxon>Moumouvirus goulettemassiliense</taxon>
    </lineage>
</organism>
<gene>
    <name evidence="1" type="ORF">glt_00832</name>
</gene>